<proteinExistence type="inferred from homology"/>
<dbReference type="PANTHER" id="PTHR10629:SF52">
    <property type="entry name" value="DNA (CYTOSINE-5)-METHYLTRANSFERASE 1"/>
    <property type="match status" value="1"/>
</dbReference>
<evidence type="ECO:0000256" key="6">
    <source>
        <dbReference type="RuleBase" id="RU000416"/>
    </source>
</evidence>
<gene>
    <name evidence="8" type="ORF">DWX93_11570</name>
</gene>
<keyword evidence="4" id="KW-0680">Restriction system</keyword>
<dbReference type="InterPro" id="IPR050390">
    <property type="entry name" value="C5-Methyltransferase"/>
</dbReference>
<dbReference type="InterPro" id="IPR029063">
    <property type="entry name" value="SAM-dependent_MTases_sf"/>
</dbReference>
<protein>
    <recommendedName>
        <fullName evidence="7">Cytosine-specific methyltransferase</fullName>
        <ecNumber evidence="7">2.1.1.37</ecNumber>
    </recommendedName>
</protein>
<dbReference type="Proteomes" id="UP000266172">
    <property type="component" value="Unassembled WGS sequence"/>
</dbReference>
<evidence type="ECO:0000313" key="8">
    <source>
        <dbReference type="EMBL" id="RGS38859.1"/>
    </source>
</evidence>
<dbReference type="GO" id="GO:0003677">
    <property type="term" value="F:DNA binding"/>
    <property type="evidence" value="ECO:0007669"/>
    <property type="project" value="TreeGrafter"/>
</dbReference>
<dbReference type="GO" id="GO:0009307">
    <property type="term" value="P:DNA restriction-modification system"/>
    <property type="evidence" value="ECO:0007669"/>
    <property type="project" value="UniProtKB-KW"/>
</dbReference>
<keyword evidence="2 5" id="KW-0808">Transferase</keyword>
<evidence type="ECO:0000256" key="4">
    <source>
        <dbReference type="ARBA" id="ARBA00022747"/>
    </source>
</evidence>
<organism evidence="8 9">
    <name type="scientific">Roseburia hominis</name>
    <dbReference type="NCBI Taxonomy" id="301301"/>
    <lineage>
        <taxon>Bacteria</taxon>
        <taxon>Bacillati</taxon>
        <taxon>Bacillota</taxon>
        <taxon>Clostridia</taxon>
        <taxon>Lachnospirales</taxon>
        <taxon>Lachnospiraceae</taxon>
        <taxon>Roseburia</taxon>
    </lineage>
</organism>
<evidence type="ECO:0000256" key="3">
    <source>
        <dbReference type="ARBA" id="ARBA00022691"/>
    </source>
</evidence>
<comment type="caution">
    <text evidence="8">The sequence shown here is derived from an EMBL/GenBank/DDBJ whole genome shotgun (WGS) entry which is preliminary data.</text>
</comment>
<dbReference type="InterPro" id="IPR001525">
    <property type="entry name" value="C5_MeTfrase"/>
</dbReference>
<dbReference type="PROSITE" id="PS51679">
    <property type="entry name" value="SAM_MT_C5"/>
    <property type="match status" value="1"/>
</dbReference>
<evidence type="ECO:0000256" key="5">
    <source>
        <dbReference type="PROSITE-ProRule" id="PRU01016"/>
    </source>
</evidence>
<dbReference type="NCBIfam" id="TIGR00675">
    <property type="entry name" value="dcm"/>
    <property type="match status" value="1"/>
</dbReference>
<dbReference type="InterPro" id="IPR018117">
    <property type="entry name" value="C5_DNA_meth_AS"/>
</dbReference>
<dbReference type="Gene3D" id="3.90.120.10">
    <property type="entry name" value="DNA Methylase, subunit A, domain 2"/>
    <property type="match status" value="1"/>
</dbReference>
<dbReference type="PANTHER" id="PTHR10629">
    <property type="entry name" value="CYTOSINE-SPECIFIC METHYLTRANSFERASE"/>
    <property type="match status" value="1"/>
</dbReference>
<dbReference type="RefSeq" id="WP_118097753.1">
    <property type="nucleotide sequence ID" value="NZ_QRVL01000010.1"/>
</dbReference>
<dbReference type="GO" id="GO:0044027">
    <property type="term" value="P:negative regulation of gene expression via chromosomal CpG island methylation"/>
    <property type="evidence" value="ECO:0007669"/>
    <property type="project" value="TreeGrafter"/>
</dbReference>
<comment type="similarity">
    <text evidence="5 6">Belongs to the class I-like SAM-binding methyltransferase superfamily. C5-methyltransferase family.</text>
</comment>
<evidence type="ECO:0000256" key="2">
    <source>
        <dbReference type="ARBA" id="ARBA00022679"/>
    </source>
</evidence>
<feature type="active site" evidence="5">
    <location>
        <position position="88"/>
    </location>
</feature>
<dbReference type="GO" id="GO:0032259">
    <property type="term" value="P:methylation"/>
    <property type="evidence" value="ECO:0007669"/>
    <property type="project" value="UniProtKB-KW"/>
</dbReference>
<dbReference type="AlphaFoldDB" id="A0A395V5M6"/>
<dbReference type="PROSITE" id="PS00094">
    <property type="entry name" value="C5_MTASE_1"/>
    <property type="match status" value="1"/>
</dbReference>
<evidence type="ECO:0000256" key="1">
    <source>
        <dbReference type="ARBA" id="ARBA00022603"/>
    </source>
</evidence>
<evidence type="ECO:0000256" key="7">
    <source>
        <dbReference type="RuleBase" id="RU000417"/>
    </source>
</evidence>
<comment type="catalytic activity">
    <reaction evidence="7">
        <text>a 2'-deoxycytidine in DNA + S-adenosyl-L-methionine = a 5-methyl-2'-deoxycytidine in DNA + S-adenosyl-L-homocysteine + H(+)</text>
        <dbReference type="Rhea" id="RHEA:13681"/>
        <dbReference type="Rhea" id="RHEA-COMP:11369"/>
        <dbReference type="Rhea" id="RHEA-COMP:11370"/>
        <dbReference type="ChEBI" id="CHEBI:15378"/>
        <dbReference type="ChEBI" id="CHEBI:57856"/>
        <dbReference type="ChEBI" id="CHEBI:59789"/>
        <dbReference type="ChEBI" id="CHEBI:85452"/>
        <dbReference type="ChEBI" id="CHEBI:85454"/>
        <dbReference type="EC" id="2.1.1.37"/>
    </reaction>
</comment>
<name>A0A395V5M6_9FIRM</name>
<keyword evidence="1 5" id="KW-0489">Methyltransferase</keyword>
<keyword evidence="3 5" id="KW-0949">S-adenosyl-L-methionine</keyword>
<dbReference type="SUPFAM" id="SSF53335">
    <property type="entry name" value="S-adenosyl-L-methionine-dependent methyltransferases"/>
    <property type="match status" value="1"/>
</dbReference>
<dbReference type="Pfam" id="PF00145">
    <property type="entry name" value="DNA_methylase"/>
    <property type="match status" value="1"/>
</dbReference>
<dbReference type="GO" id="GO:0003886">
    <property type="term" value="F:DNA (cytosine-5-)-methyltransferase activity"/>
    <property type="evidence" value="ECO:0007669"/>
    <property type="project" value="UniProtKB-EC"/>
</dbReference>
<dbReference type="PRINTS" id="PR00105">
    <property type="entry name" value="C5METTRFRASE"/>
</dbReference>
<dbReference type="Gene3D" id="3.40.50.150">
    <property type="entry name" value="Vaccinia Virus protein VP39"/>
    <property type="match status" value="1"/>
</dbReference>
<reference evidence="8 9" key="1">
    <citation type="submission" date="2018-08" db="EMBL/GenBank/DDBJ databases">
        <title>A genome reference for cultivated species of the human gut microbiota.</title>
        <authorList>
            <person name="Zou Y."/>
            <person name="Xue W."/>
            <person name="Luo G."/>
        </authorList>
    </citation>
    <scope>NUCLEOTIDE SEQUENCE [LARGE SCALE GENOMIC DNA]</scope>
    <source>
        <strain evidence="8 9">AF22-12AC</strain>
    </source>
</reference>
<evidence type="ECO:0000313" key="9">
    <source>
        <dbReference type="Proteomes" id="UP000266172"/>
    </source>
</evidence>
<accession>A0A395V5M6</accession>
<dbReference type="EC" id="2.1.1.37" evidence="7"/>
<sequence>MRIVDLFSGAGGLTFGFYYNRENNTFVRNENCNIIFANEYDHAAAESFRINFPDINMINQDIKELTEEQVRALIGEEEVDLIIGGPPCQSYSTIGRRVYDDKAKLYNEYYRMLSIIRPRMFLFENVKGMLSMKDEKGNLVIDNIKNMFENINEELGYNIVYDTIDAVNYGVPQHRERVFIIGIRNDLDIEWDFNQLEVEPEQLTLEEAISDLPHIVSGENIHEYGEEQPENDYQRLMRGTNTELSAHFLAVYGDKIQTIMDNVIQGEGKDYINSLVDQGILEEQYRLTSGYKNTYGRLYANQPCTTITNNMSTPSGLRCIHYEQNRALTPREGARIQSFPDWFQFTGNKREIKTQIGNAVPPLLAMKFAEQLEEILG</sequence>
<dbReference type="EMBL" id="QRVL01000010">
    <property type="protein sequence ID" value="RGS38859.1"/>
    <property type="molecule type" value="Genomic_DNA"/>
</dbReference>